<dbReference type="Proteomes" id="UP000824150">
    <property type="component" value="Unassembled WGS sequence"/>
</dbReference>
<keyword evidence="1" id="KW-1133">Transmembrane helix</keyword>
<feature type="domain" description="EamA" evidence="2">
    <location>
        <begin position="6"/>
        <end position="138"/>
    </location>
</feature>
<reference evidence="3" key="2">
    <citation type="submission" date="2021-04" db="EMBL/GenBank/DDBJ databases">
        <authorList>
            <person name="Gilroy R."/>
        </authorList>
    </citation>
    <scope>NUCLEOTIDE SEQUENCE</scope>
    <source>
        <strain evidence="3">687</strain>
    </source>
</reference>
<dbReference type="GO" id="GO:0016020">
    <property type="term" value="C:membrane"/>
    <property type="evidence" value="ECO:0007669"/>
    <property type="project" value="InterPro"/>
</dbReference>
<organism evidence="3 4">
    <name type="scientific">Candidatus Anaerobiospirillum merdipullorum</name>
    <dbReference type="NCBI Taxonomy" id="2838450"/>
    <lineage>
        <taxon>Bacteria</taxon>
        <taxon>Pseudomonadati</taxon>
        <taxon>Pseudomonadota</taxon>
        <taxon>Gammaproteobacteria</taxon>
        <taxon>Aeromonadales</taxon>
        <taxon>Succinivibrionaceae</taxon>
        <taxon>Anaerobiospirillum</taxon>
    </lineage>
</organism>
<gene>
    <name evidence="3" type="ORF">IAA31_04455</name>
</gene>
<dbReference type="Gene3D" id="1.10.3730.20">
    <property type="match status" value="1"/>
</dbReference>
<reference evidence="3" key="1">
    <citation type="journal article" date="2021" name="PeerJ">
        <title>Extensive microbial diversity within the chicken gut microbiome revealed by metagenomics and culture.</title>
        <authorList>
            <person name="Gilroy R."/>
            <person name="Ravi A."/>
            <person name="Getino M."/>
            <person name="Pursley I."/>
            <person name="Horton D.L."/>
            <person name="Alikhan N.F."/>
            <person name="Baker D."/>
            <person name="Gharbi K."/>
            <person name="Hall N."/>
            <person name="Watson M."/>
            <person name="Adriaenssens E.M."/>
            <person name="Foster-Nyarko E."/>
            <person name="Jarju S."/>
            <person name="Secka A."/>
            <person name="Antonio M."/>
            <person name="Oren A."/>
            <person name="Chaudhuri R.R."/>
            <person name="La Ragione R."/>
            <person name="Hildebrand F."/>
            <person name="Pallen M.J."/>
        </authorList>
    </citation>
    <scope>NUCLEOTIDE SEQUENCE</scope>
    <source>
        <strain evidence="3">687</strain>
    </source>
</reference>
<feature type="transmembrane region" description="Helical" evidence="1">
    <location>
        <begin position="242"/>
        <end position="262"/>
    </location>
</feature>
<dbReference type="AlphaFoldDB" id="A0A9E2KNJ3"/>
<dbReference type="InterPro" id="IPR000620">
    <property type="entry name" value="EamA_dom"/>
</dbReference>
<keyword evidence="1" id="KW-0472">Membrane</keyword>
<sequence length="318" mass="34861">MPTRVKGLLSAMLSAACYGCSPVLALGLYALNFDAANALFYRYFIAALMMLPILALKKETLTISMADLKALAFPGIFFALSTLTYFVSFNYMNAGISATILFLYPVFTALIMVFAYHEKISWFMILAMILSLAGVILLHHAEVGGLSLIGTLLAIASALTYALYIVGINRTHLLISNEKLTFYLILFSIAITGIYMLCSPTSAIAIPDEPLEYLFLCLLALVPTIISLELLNVAIAGIGTTLTAILGALEPLTAVALSVLFFDEDISFNLAMGIGLIVGGVLIVIGGERFKARRARVFVKRFNFIIRKTVRRRWRWKS</sequence>
<feature type="domain" description="EamA" evidence="2">
    <location>
        <begin position="149"/>
        <end position="285"/>
    </location>
</feature>
<keyword evidence="1" id="KW-0812">Transmembrane</keyword>
<evidence type="ECO:0000313" key="4">
    <source>
        <dbReference type="Proteomes" id="UP000824150"/>
    </source>
</evidence>
<feature type="transmembrane region" description="Helical" evidence="1">
    <location>
        <begin position="268"/>
        <end position="286"/>
    </location>
</feature>
<feature type="transmembrane region" description="Helical" evidence="1">
    <location>
        <begin position="68"/>
        <end position="88"/>
    </location>
</feature>
<dbReference type="PANTHER" id="PTHR22911">
    <property type="entry name" value="ACYL-MALONYL CONDENSING ENZYME-RELATED"/>
    <property type="match status" value="1"/>
</dbReference>
<feature type="transmembrane region" description="Helical" evidence="1">
    <location>
        <begin position="94"/>
        <end position="115"/>
    </location>
</feature>
<dbReference type="PROSITE" id="PS51257">
    <property type="entry name" value="PROKAR_LIPOPROTEIN"/>
    <property type="match status" value="1"/>
</dbReference>
<comment type="caution">
    <text evidence="3">The sequence shown here is derived from an EMBL/GenBank/DDBJ whole genome shotgun (WGS) entry which is preliminary data.</text>
</comment>
<feature type="transmembrane region" description="Helical" evidence="1">
    <location>
        <begin position="147"/>
        <end position="168"/>
    </location>
</feature>
<accession>A0A9E2KNJ3</accession>
<proteinExistence type="predicted"/>
<dbReference type="InterPro" id="IPR037185">
    <property type="entry name" value="EmrE-like"/>
</dbReference>
<feature type="transmembrane region" description="Helical" evidence="1">
    <location>
        <begin position="35"/>
        <end position="56"/>
    </location>
</feature>
<dbReference type="EMBL" id="JAHLFG010000045">
    <property type="protein sequence ID" value="MBU3826726.1"/>
    <property type="molecule type" value="Genomic_DNA"/>
</dbReference>
<evidence type="ECO:0000256" key="1">
    <source>
        <dbReference type="SAM" id="Phobius"/>
    </source>
</evidence>
<name>A0A9E2KNJ3_9GAMM</name>
<evidence type="ECO:0000313" key="3">
    <source>
        <dbReference type="EMBL" id="MBU3826726.1"/>
    </source>
</evidence>
<protein>
    <submittedName>
        <fullName evidence="3">DMT family transporter</fullName>
    </submittedName>
</protein>
<feature type="transmembrane region" description="Helical" evidence="1">
    <location>
        <begin position="180"/>
        <end position="207"/>
    </location>
</feature>
<dbReference type="Pfam" id="PF00892">
    <property type="entry name" value="EamA"/>
    <property type="match status" value="2"/>
</dbReference>
<feature type="transmembrane region" description="Helical" evidence="1">
    <location>
        <begin position="213"/>
        <end position="235"/>
    </location>
</feature>
<feature type="transmembrane region" description="Helical" evidence="1">
    <location>
        <begin position="122"/>
        <end position="141"/>
    </location>
</feature>
<dbReference type="PANTHER" id="PTHR22911:SF137">
    <property type="entry name" value="SOLUTE CARRIER FAMILY 35 MEMBER G2-RELATED"/>
    <property type="match status" value="1"/>
</dbReference>
<evidence type="ECO:0000259" key="2">
    <source>
        <dbReference type="Pfam" id="PF00892"/>
    </source>
</evidence>
<dbReference type="SUPFAM" id="SSF103481">
    <property type="entry name" value="Multidrug resistance efflux transporter EmrE"/>
    <property type="match status" value="2"/>
</dbReference>